<dbReference type="InterPro" id="IPR036388">
    <property type="entry name" value="WH-like_DNA-bd_sf"/>
</dbReference>
<dbReference type="EMBL" id="JXOK01000010">
    <property type="protein sequence ID" value="KIN11789.1"/>
    <property type="molecule type" value="Genomic_DNA"/>
</dbReference>
<sequence>MEFEKPMMHRFKIFFVSDSNHKELANNIETKTSHNINVTKDLDVFFYNKTSEHILIFANYRYLEEDFDQLLSVNYDRVHLVLFNVPEEFSEGSPFIFSKVEGILYEGSSDLSFIRCIEELSNGGMWLPRKIAHQILIHYRCNKNLSSNCHLSELSTRERQVIFLVTNGNSNKEVSEKLFLANSTVKKHLSNIYRKLNVNSREELITYIENREGV</sequence>
<name>A0A0C3DK30_9VIBR</name>
<reference evidence="5 6" key="1">
    <citation type="submission" date="2015-01" db="EMBL/GenBank/DDBJ databases">
        <title>Draft genome of Vibrio mytili type strain CAIM 528.</title>
        <authorList>
            <person name="Gonzalez-Castillo A."/>
            <person name="Gomez-Gil B."/>
            <person name="Enciso-Ibarra J."/>
        </authorList>
    </citation>
    <scope>NUCLEOTIDE SEQUENCE [LARGE SCALE GENOMIC DNA]</scope>
    <source>
        <strain evidence="5 6">CAIM 528</strain>
    </source>
</reference>
<dbReference type="Gene3D" id="1.10.10.10">
    <property type="entry name" value="Winged helix-like DNA-binding domain superfamily/Winged helix DNA-binding domain"/>
    <property type="match status" value="1"/>
</dbReference>
<keyword evidence="3" id="KW-0804">Transcription</keyword>
<dbReference type="PROSITE" id="PS00622">
    <property type="entry name" value="HTH_LUXR_1"/>
    <property type="match status" value="1"/>
</dbReference>
<dbReference type="PROSITE" id="PS50043">
    <property type="entry name" value="HTH_LUXR_2"/>
    <property type="match status" value="1"/>
</dbReference>
<gene>
    <name evidence="5" type="ORF">SU60_04470</name>
</gene>
<dbReference type="Proteomes" id="UP000031977">
    <property type="component" value="Unassembled WGS sequence"/>
</dbReference>
<dbReference type="AlphaFoldDB" id="A0A0C3DK30"/>
<keyword evidence="6" id="KW-1185">Reference proteome</keyword>
<evidence type="ECO:0000256" key="1">
    <source>
        <dbReference type="ARBA" id="ARBA00023015"/>
    </source>
</evidence>
<evidence type="ECO:0000313" key="5">
    <source>
        <dbReference type="EMBL" id="KIN11789.1"/>
    </source>
</evidence>
<dbReference type="PRINTS" id="PR00038">
    <property type="entry name" value="HTHLUXR"/>
</dbReference>
<proteinExistence type="predicted"/>
<accession>A0A0C3DK30</accession>
<dbReference type="STRING" id="50718.SU60_04470"/>
<dbReference type="SUPFAM" id="SSF46894">
    <property type="entry name" value="C-terminal effector domain of the bipartite response regulators"/>
    <property type="match status" value="1"/>
</dbReference>
<protein>
    <recommendedName>
        <fullName evidence="4">HTH luxR-type domain-containing protein</fullName>
    </recommendedName>
</protein>
<evidence type="ECO:0000256" key="2">
    <source>
        <dbReference type="ARBA" id="ARBA00023125"/>
    </source>
</evidence>
<dbReference type="Gene3D" id="3.40.50.2300">
    <property type="match status" value="1"/>
</dbReference>
<dbReference type="PANTHER" id="PTHR44688">
    <property type="entry name" value="DNA-BINDING TRANSCRIPTIONAL ACTIVATOR DEVR_DOSR"/>
    <property type="match status" value="1"/>
</dbReference>
<evidence type="ECO:0000256" key="3">
    <source>
        <dbReference type="ARBA" id="ARBA00023163"/>
    </source>
</evidence>
<evidence type="ECO:0000259" key="4">
    <source>
        <dbReference type="PROSITE" id="PS50043"/>
    </source>
</evidence>
<comment type="caution">
    <text evidence="5">The sequence shown here is derived from an EMBL/GenBank/DDBJ whole genome shotgun (WGS) entry which is preliminary data.</text>
</comment>
<dbReference type="InterPro" id="IPR000792">
    <property type="entry name" value="Tscrpt_reg_LuxR_C"/>
</dbReference>
<dbReference type="OrthoDB" id="561214at2"/>
<dbReference type="InterPro" id="IPR016032">
    <property type="entry name" value="Sig_transdc_resp-reg_C-effctor"/>
</dbReference>
<keyword evidence="1" id="KW-0805">Transcription regulation</keyword>
<feature type="domain" description="HTH luxR-type" evidence="4">
    <location>
        <begin position="147"/>
        <end position="212"/>
    </location>
</feature>
<dbReference type="CDD" id="cd06170">
    <property type="entry name" value="LuxR_C_like"/>
    <property type="match status" value="1"/>
</dbReference>
<evidence type="ECO:0000313" key="6">
    <source>
        <dbReference type="Proteomes" id="UP000031977"/>
    </source>
</evidence>
<dbReference type="GO" id="GO:0006355">
    <property type="term" value="P:regulation of DNA-templated transcription"/>
    <property type="evidence" value="ECO:0007669"/>
    <property type="project" value="InterPro"/>
</dbReference>
<dbReference type="GO" id="GO:0003677">
    <property type="term" value="F:DNA binding"/>
    <property type="evidence" value="ECO:0007669"/>
    <property type="project" value="UniProtKB-KW"/>
</dbReference>
<dbReference type="PANTHER" id="PTHR44688:SF16">
    <property type="entry name" value="DNA-BINDING TRANSCRIPTIONAL ACTIVATOR DEVR_DOSR"/>
    <property type="match status" value="1"/>
</dbReference>
<dbReference type="RefSeq" id="WP_041154515.1">
    <property type="nucleotide sequence ID" value="NZ_CBCRVP010000003.1"/>
</dbReference>
<keyword evidence="2" id="KW-0238">DNA-binding</keyword>
<organism evidence="5 6">
    <name type="scientific">Vibrio mytili</name>
    <dbReference type="NCBI Taxonomy" id="50718"/>
    <lineage>
        <taxon>Bacteria</taxon>
        <taxon>Pseudomonadati</taxon>
        <taxon>Pseudomonadota</taxon>
        <taxon>Gammaproteobacteria</taxon>
        <taxon>Vibrionales</taxon>
        <taxon>Vibrionaceae</taxon>
        <taxon>Vibrio</taxon>
    </lineage>
</organism>
<dbReference type="SMART" id="SM00421">
    <property type="entry name" value="HTH_LUXR"/>
    <property type="match status" value="1"/>
</dbReference>
<dbReference type="Pfam" id="PF00196">
    <property type="entry name" value="GerE"/>
    <property type="match status" value="1"/>
</dbReference>